<dbReference type="EMBL" id="CAJC01000155">
    <property type="protein sequence ID" value="CCI53714.1"/>
    <property type="molecule type" value="Genomic_DNA"/>
</dbReference>
<protein>
    <recommendedName>
        <fullName evidence="10">Cytochrome P450</fullName>
    </recommendedName>
</protein>
<evidence type="ECO:0000256" key="2">
    <source>
        <dbReference type="ARBA" id="ARBA00022617"/>
    </source>
</evidence>
<keyword evidence="4" id="KW-0560">Oxidoreductase</keyword>
<evidence type="ECO:0000256" key="5">
    <source>
        <dbReference type="ARBA" id="ARBA00023004"/>
    </source>
</evidence>
<sequence length="406" mass="45360">MTTAQVTPTAPRLPLVGALAHLRFGGHDFLLETGRRLGDAYWLYLCGERVLVVGHPEAAARVLENVNDAYPDKGGSSGFRRLSLPFVGSGLSTWNAMDPEWRRRRSAAARVFRSSRPPASWSVPFSVVDGSTLRRGLERRVVGDLVRHFLSVDADPRDIDTVVDGFRTLGRDFWSGKLPWPQPLRTRRAALVTADLEATVDRWILDSSVGAPLRHHLPDLGTERVRDEVLSQLLSVGTLAIPTEWALRLLATHTNIQRELRASLDDPESDLLSRIVREALRLCPSTYWVQRRAARPDVLAGAAVAVDDRVIIHLPSVHRHPEFWEAPGEFRPERYLANQDWKRAWMPFGRASRLCVAQRYSFDAIASVLADVVRTSSVEAATPLQSGFRVGLNLIPRTASLRFSPL</sequence>
<dbReference type="Pfam" id="PF00067">
    <property type="entry name" value="p450"/>
    <property type="match status" value="2"/>
</dbReference>
<dbReference type="PRINTS" id="PR00463">
    <property type="entry name" value="EP450I"/>
</dbReference>
<evidence type="ECO:0000313" key="8">
    <source>
        <dbReference type="EMBL" id="CCI53714.1"/>
    </source>
</evidence>
<dbReference type="InterPro" id="IPR002401">
    <property type="entry name" value="Cyt_P450_E_grp-I"/>
</dbReference>
<name>A0A077MAL7_9MICO</name>
<proteinExistence type="inferred from homology"/>
<keyword evidence="9" id="KW-1185">Reference proteome</keyword>
<evidence type="ECO:0000256" key="4">
    <source>
        <dbReference type="ARBA" id="ARBA00023002"/>
    </source>
</evidence>
<keyword evidence="5 7" id="KW-0408">Iron</keyword>
<evidence type="ECO:0008006" key="10">
    <source>
        <dbReference type="Google" id="ProtNLM"/>
    </source>
</evidence>
<dbReference type="PANTHER" id="PTHR24291:SF50">
    <property type="entry name" value="BIFUNCTIONAL ALBAFLAVENONE MONOOXYGENASE_TERPENE SYNTHASE"/>
    <property type="match status" value="1"/>
</dbReference>
<dbReference type="STRING" id="1193518.BN13_440039"/>
<comment type="similarity">
    <text evidence="1">Belongs to the cytochrome P450 family.</text>
</comment>
<dbReference type="GO" id="GO:0005506">
    <property type="term" value="F:iron ion binding"/>
    <property type="evidence" value="ECO:0007669"/>
    <property type="project" value="InterPro"/>
</dbReference>
<dbReference type="GO" id="GO:0020037">
    <property type="term" value="F:heme binding"/>
    <property type="evidence" value="ECO:0007669"/>
    <property type="project" value="InterPro"/>
</dbReference>
<keyword evidence="6" id="KW-0503">Monooxygenase</keyword>
<evidence type="ECO:0000256" key="1">
    <source>
        <dbReference type="ARBA" id="ARBA00010617"/>
    </source>
</evidence>
<feature type="binding site" description="axial binding residue" evidence="7">
    <location>
        <position position="355"/>
    </location>
    <ligand>
        <name>heme</name>
        <dbReference type="ChEBI" id="CHEBI:30413"/>
    </ligand>
    <ligandPart>
        <name>Fe</name>
        <dbReference type="ChEBI" id="CHEBI:18248"/>
    </ligandPart>
</feature>
<dbReference type="OrthoDB" id="4746309at2"/>
<evidence type="ECO:0000256" key="3">
    <source>
        <dbReference type="ARBA" id="ARBA00022723"/>
    </source>
</evidence>
<evidence type="ECO:0000256" key="6">
    <source>
        <dbReference type="ARBA" id="ARBA00023033"/>
    </source>
</evidence>
<reference evidence="8 9" key="1">
    <citation type="journal article" date="2013" name="ISME J.">
        <title>A metabolic model for members of the genus Tetrasphaera involved in enhanced biological phosphorus removal.</title>
        <authorList>
            <person name="Kristiansen R."/>
            <person name="Nguyen H.T.T."/>
            <person name="Saunders A.M."/>
            <person name="Nielsen J.L."/>
            <person name="Wimmer R."/>
            <person name="Le V.Q."/>
            <person name="McIlroy S.J."/>
            <person name="Petrovski S."/>
            <person name="Seviour R.J."/>
            <person name="Calteau A."/>
            <person name="Nielsen K.L."/>
            <person name="Nielsen P.H."/>
        </authorList>
    </citation>
    <scope>NUCLEOTIDE SEQUENCE [LARGE SCALE GENOMIC DNA]</scope>
    <source>
        <strain evidence="8 9">Ben 74</strain>
    </source>
</reference>
<dbReference type="InterPro" id="IPR036396">
    <property type="entry name" value="Cyt_P450_sf"/>
</dbReference>
<dbReference type="Gene3D" id="1.10.630.10">
    <property type="entry name" value="Cytochrome P450"/>
    <property type="match status" value="2"/>
</dbReference>
<keyword evidence="2 7" id="KW-0349">Heme</keyword>
<gene>
    <name evidence="8" type="ORF">BN13_440039</name>
</gene>
<dbReference type="GO" id="GO:0016705">
    <property type="term" value="F:oxidoreductase activity, acting on paired donors, with incorporation or reduction of molecular oxygen"/>
    <property type="evidence" value="ECO:0007669"/>
    <property type="project" value="InterPro"/>
</dbReference>
<dbReference type="PANTHER" id="PTHR24291">
    <property type="entry name" value="CYTOCHROME P450 FAMILY 4"/>
    <property type="match status" value="1"/>
</dbReference>
<dbReference type="GO" id="GO:0004497">
    <property type="term" value="F:monooxygenase activity"/>
    <property type="evidence" value="ECO:0007669"/>
    <property type="project" value="UniProtKB-KW"/>
</dbReference>
<dbReference type="Proteomes" id="UP000035720">
    <property type="component" value="Unassembled WGS sequence"/>
</dbReference>
<dbReference type="InterPro" id="IPR050196">
    <property type="entry name" value="Cytochrome_P450_Monoox"/>
</dbReference>
<comment type="caution">
    <text evidence="8">The sequence shown here is derived from an EMBL/GenBank/DDBJ whole genome shotgun (WGS) entry which is preliminary data.</text>
</comment>
<comment type="cofactor">
    <cofactor evidence="7">
        <name>heme</name>
        <dbReference type="ChEBI" id="CHEBI:30413"/>
    </cofactor>
</comment>
<keyword evidence="3 7" id="KW-0479">Metal-binding</keyword>
<dbReference type="SUPFAM" id="SSF48264">
    <property type="entry name" value="Cytochrome P450"/>
    <property type="match status" value="1"/>
</dbReference>
<evidence type="ECO:0000256" key="7">
    <source>
        <dbReference type="PIRSR" id="PIRSR602401-1"/>
    </source>
</evidence>
<organism evidence="8 9">
    <name type="scientific">Nostocoides jenkinsii Ben 74</name>
    <dbReference type="NCBI Taxonomy" id="1193518"/>
    <lineage>
        <taxon>Bacteria</taxon>
        <taxon>Bacillati</taxon>
        <taxon>Actinomycetota</taxon>
        <taxon>Actinomycetes</taxon>
        <taxon>Micrococcales</taxon>
        <taxon>Intrasporangiaceae</taxon>
        <taxon>Nostocoides</taxon>
    </lineage>
</organism>
<evidence type="ECO:0000313" key="9">
    <source>
        <dbReference type="Proteomes" id="UP000035720"/>
    </source>
</evidence>
<accession>A0A077MAL7</accession>
<dbReference type="InterPro" id="IPR001128">
    <property type="entry name" value="Cyt_P450"/>
</dbReference>
<dbReference type="AlphaFoldDB" id="A0A077MAL7"/>
<dbReference type="RefSeq" id="WP_048546052.1">
    <property type="nucleotide sequence ID" value="NZ_HF571038.1"/>
</dbReference>